<feature type="domain" description="MacB-like periplasmic core" evidence="8">
    <location>
        <begin position="20"/>
        <end position="244"/>
    </location>
</feature>
<feature type="domain" description="ABC3 transporter permease C-terminal" evidence="7">
    <location>
        <begin position="287"/>
        <end position="400"/>
    </location>
</feature>
<dbReference type="KEGG" id="mrs:Murru_1273"/>
<keyword evidence="4 6" id="KW-1133">Transmembrane helix</keyword>
<evidence type="ECO:0000256" key="3">
    <source>
        <dbReference type="ARBA" id="ARBA00022692"/>
    </source>
</evidence>
<dbReference type="OrthoDB" id="8740261at2"/>
<dbReference type="RefSeq" id="WP_014032597.1">
    <property type="nucleotide sequence ID" value="NC_015945.1"/>
</dbReference>
<keyword evidence="10" id="KW-1185">Reference proteome</keyword>
<feature type="transmembrane region" description="Helical" evidence="6">
    <location>
        <begin position="733"/>
        <end position="753"/>
    </location>
</feature>
<dbReference type="PANTHER" id="PTHR30572:SF18">
    <property type="entry name" value="ABC-TYPE MACROLIDE FAMILY EXPORT SYSTEM PERMEASE COMPONENT 2"/>
    <property type="match status" value="1"/>
</dbReference>
<evidence type="ECO:0008006" key="11">
    <source>
        <dbReference type="Google" id="ProtNLM"/>
    </source>
</evidence>
<dbReference type="GO" id="GO:0005886">
    <property type="term" value="C:plasma membrane"/>
    <property type="evidence" value="ECO:0007669"/>
    <property type="project" value="UniProtKB-SubCell"/>
</dbReference>
<feature type="transmembrane region" description="Helical" evidence="6">
    <location>
        <begin position="284"/>
        <end position="303"/>
    </location>
</feature>
<feature type="domain" description="ABC3 transporter permease C-terminal" evidence="7">
    <location>
        <begin position="684"/>
        <end position="797"/>
    </location>
</feature>
<dbReference type="AlphaFoldDB" id="G2PNY1"/>
<dbReference type="InterPro" id="IPR003838">
    <property type="entry name" value="ABC3_permease_C"/>
</dbReference>
<dbReference type="HOGENOM" id="CLU_008713_1_0_10"/>
<protein>
    <recommendedName>
        <fullName evidence="11">ABC3 transporter permease protein domain-containing protein</fullName>
    </recommendedName>
</protein>
<reference evidence="9 10" key="2">
    <citation type="journal article" date="2012" name="Stand. Genomic Sci.">
        <title>Complete genome sequence of the facultatively anaerobic, appendaged bacterium Muricauda ruestringensis type strain (B1(T)).</title>
        <authorList>
            <person name="Huntemann M."/>
            <person name="Teshima H."/>
            <person name="Lapidus A."/>
            <person name="Nolan M."/>
            <person name="Lucas S."/>
            <person name="Hammon N."/>
            <person name="Deshpande S."/>
            <person name="Cheng J.F."/>
            <person name="Tapia R."/>
            <person name="Goodwin L.A."/>
            <person name="Pitluck S."/>
            <person name="Liolios K."/>
            <person name="Pagani I."/>
            <person name="Ivanova N."/>
            <person name="Mavromatis K."/>
            <person name="Mikhailova N."/>
            <person name="Pati A."/>
            <person name="Chen A."/>
            <person name="Palaniappan K."/>
            <person name="Land M."/>
            <person name="Hauser L."/>
            <person name="Pan C."/>
            <person name="Brambilla E.M."/>
            <person name="Rohde M."/>
            <person name="Spring S."/>
            <person name="Goker M."/>
            <person name="Detter J.C."/>
            <person name="Bristow J."/>
            <person name="Eisen J.A."/>
            <person name="Markowitz V."/>
            <person name="Hugenholtz P."/>
            <person name="Kyrpides N.C."/>
            <person name="Klenk H.P."/>
            <person name="Woyke T."/>
        </authorList>
    </citation>
    <scope>NUCLEOTIDE SEQUENCE [LARGE SCALE GENOMIC DNA]</scope>
    <source>
        <strain evidence="10">DSM 13258 / LMG 19739 / B1</strain>
    </source>
</reference>
<proteinExistence type="predicted"/>
<feature type="transmembrane region" description="Helical" evidence="6">
    <location>
        <begin position="21"/>
        <end position="41"/>
    </location>
</feature>
<reference evidence="10" key="1">
    <citation type="submission" date="2011-08" db="EMBL/GenBank/DDBJ databases">
        <title>The complete genome of Muricauda ruestringensis DSM 13258.</title>
        <authorList>
            <person name="Lucas S."/>
            <person name="Han J."/>
            <person name="Lapidus A."/>
            <person name="Bruce D."/>
            <person name="Goodwin L."/>
            <person name="Pitluck S."/>
            <person name="Peters L."/>
            <person name="Kyrpides N."/>
            <person name="Mavromatis K."/>
            <person name="Ivanova N."/>
            <person name="Ovchinnikova G."/>
            <person name="Teshima H."/>
            <person name="Detter J.C."/>
            <person name="Tapia R."/>
            <person name="Han C."/>
            <person name="Land M."/>
            <person name="Hauser L."/>
            <person name="Markowitz V."/>
            <person name="Cheng J.-F."/>
            <person name="Hugenholtz P."/>
            <person name="Woyke T."/>
            <person name="Wu D."/>
            <person name="Spring S."/>
            <person name="Schroeder M."/>
            <person name="Brambilla E."/>
            <person name="Klenk H.-P."/>
            <person name="Eisen J.A."/>
        </authorList>
    </citation>
    <scope>NUCLEOTIDE SEQUENCE [LARGE SCALE GENOMIC DNA]</scope>
    <source>
        <strain evidence="10">DSM 13258 / LMG 19739 / B1</strain>
    </source>
</reference>
<dbReference type="PANTHER" id="PTHR30572">
    <property type="entry name" value="MEMBRANE COMPONENT OF TRANSPORTER-RELATED"/>
    <property type="match status" value="1"/>
</dbReference>
<dbReference type="EMBL" id="CP002999">
    <property type="protein sequence ID" value="AEM70316.1"/>
    <property type="molecule type" value="Genomic_DNA"/>
</dbReference>
<evidence type="ECO:0000256" key="6">
    <source>
        <dbReference type="SAM" id="Phobius"/>
    </source>
</evidence>
<feature type="transmembrane region" description="Helical" evidence="6">
    <location>
        <begin position="423"/>
        <end position="442"/>
    </location>
</feature>
<keyword evidence="2" id="KW-1003">Cell membrane</keyword>
<feature type="transmembrane region" description="Helical" evidence="6">
    <location>
        <begin position="378"/>
        <end position="403"/>
    </location>
</feature>
<dbReference type="eggNOG" id="COG0577">
    <property type="taxonomic scope" value="Bacteria"/>
</dbReference>
<evidence type="ECO:0000256" key="2">
    <source>
        <dbReference type="ARBA" id="ARBA00022475"/>
    </source>
</evidence>
<gene>
    <name evidence="9" type="ordered locus">Murru_1273</name>
</gene>
<keyword evidence="5 6" id="KW-0472">Membrane</keyword>
<feature type="transmembrane region" description="Helical" evidence="6">
    <location>
        <begin position="682"/>
        <end position="706"/>
    </location>
</feature>
<dbReference type="GO" id="GO:0022857">
    <property type="term" value="F:transmembrane transporter activity"/>
    <property type="evidence" value="ECO:0007669"/>
    <property type="project" value="TreeGrafter"/>
</dbReference>
<evidence type="ECO:0000259" key="8">
    <source>
        <dbReference type="Pfam" id="PF12704"/>
    </source>
</evidence>
<feature type="transmembrane region" description="Helical" evidence="6">
    <location>
        <begin position="337"/>
        <end position="358"/>
    </location>
</feature>
<dbReference type="Pfam" id="PF02687">
    <property type="entry name" value="FtsX"/>
    <property type="match status" value="2"/>
</dbReference>
<organism evidence="9 10">
    <name type="scientific">Allomuricauda ruestringensis (strain DSM 13258 / CIP 107369 / LMG 19739 / B1)</name>
    <name type="common">Muricauda ruestringensis</name>
    <dbReference type="NCBI Taxonomy" id="886377"/>
    <lineage>
        <taxon>Bacteria</taxon>
        <taxon>Pseudomonadati</taxon>
        <taxon>Bacteroidota</taxon>
        <taxon>Flavobacteriia</taxon>
        <taxon>Flavobacteriales</taxon>
        <taxon>Flavobacteriaceae</taxon>
        <taxon>Flagellimonas</taxon>
    </lineage>
</organism>
<dbReference type="InterPro" id="IPR025857">
    <property type="entry name" value="MacB_PCD"/>
</dbReference>
<evidence type="ECO:0000313" key="9">
    <source>
        <dbReference type="EMBL" id="AEM70316.1"/>
    </source>
</evidence>
<dbReference type="Pfam" id="PF12704">
    <property type="entry name" value="MacB_PCD"/>
    <property type="match status" value="1"/>
</dbReference>
<accession>G2PNY1</accession>
<dbReference type="Proteomes" id="UP000008908">
    <property type="component" value="Chromosome"/>
</dbReference>
<evidence type="ECO:0000256" key="5">
    <source>
        <dbReference type="ARBA" id="ARBA00023136"/>
    </source>
</evidence>
<evidence type="ECO:0000313" key="10">
    <source>
        <dbReference type="Proteomes" id="UP000008908"/>
    </source>
</evidence>
<feature type="transmembrane region" description="Helical" evidence="6">
    <location>
        <begin position="765"/>
        <end position="785"/>
    </location>
</feature>
<comment type="subcellular location">
    <subcellularLocation>
        <location evidence="1">Cell membrane</location>
        <topology evidence="1">Multi-pass membrane protein</topology>
    </subcellularLocation>
</comment>
<keyword evidence="3 6" id="KW-0812">Transmembrane</keyword>
<evidence type="ECO:0000256" key="4">
    <source>
        <dbReference type="ARBA" id="ARBA00022989"/>
    </source>
</evidence>
<dbReference type="InterPro" id="IPR050250">
    <property type="entry name" value="Macrolide_Exporter_MacB"/>
</dbReference>
<evidence type="ECO:0000259" key="7">
    <source>
        <dbReference type="Pfam" id="PF02687"/>
    </source>
</evidence>
<dbReference type="STRING" id="886377.Murru_1273"/>
<name>G2PNY1_ALLRU</name>
<sequence>MNILFFKMAFRHLLKNKLYSFINIAGLAIGVASFVLIMLYVRYEQSYDVFKGSENVYRVYMDYTAEGAYVPGDAQAYILSGQTIRDNFPEVKEQLRLLQIAKSTVVQEDQAYADINGSLTDPNYLEMMDTHLAKGDEKKALEEPYSIVISQKLAKKLYGNDDPLGKTLSVFWRTKALFTVTGVLEETNRKSHINNDFLISFSSFASWDAFKNQWNSTWNQNSYFTYIKVAPGTDIANLREKIMALPVGDFEGERHNIEPIESIHLYSDKPYEADINGSADNIRLLFAIALVVILLSWLNYVNLTTTKSMERARETGIKKVVGAKAPQLVVQSLMESLILTFFGVFLAAVLLGIFFPYFNTLSGISLNWDMETFKQLFPVLGFVVLGSIVFALYPAIAISKFGIIFSLKGKFRPKSNGFPIRKVLVVGQFLATMVLLFGTFAITKQIQFMQNQSIGADLDQVVALNGTVLEEMADSLRFQRFQTLEKEIGHLSNVKGVAMADTYPGGGYNNLSSSVGITFPDGTEDGKRIWYNYGADTNYFDLMGIQFVAGGPFVPNAQDRGDQIVINTQFARFIGLSNVADAVGKTVNFWDRDWTIKGVVDYHHFGLKSAVEPLLIRYVGTNDQLLVKLDGTDLSSNGTKASLAQLQTVWKNLFPDSTFDYRFVDQEFAAQYDRDRKFADSFGVFSVLAMIIAGLGLFGLTTYVSFQRTKEIGIRKVNGATIGQVLYLLNQDILKWVGLAFVLSVPLAWYLMHKWLQNFALKTSLSWWLFALTGGLVLLVALFTVSWQSWHAATTNPVNILRDE</sequence>
<evidence type="ECO:0000256" key="1">
    <source>
        <dbReference type="ARBA" id="ARBA00004651"/>
    </source>
</evidence>